<protein>
    <recommendedName>
        <fullName evidence="4">Copper resistance protein B</fullName>
    </recommendedName>
</protein>
<organism evidence="3">
    <name type="scientific">Acinetobacter baumannii</name>
    <dbReference type="NCBI Taxonomy" id="470"/>
    <lineage>
        <taxon>Bacteria</taxon>
        <taxon>Pseudomonadati</taxon>
        <taxon>Pseudomonadota</taxon>
        <taxon>Gammaproteobacteria</taxon>
        <taxon>Moraxellales</taxon>
        <taxon>Moraxellaceae</taxon>
        <taxon>Acinetobacter</taxon>
        <taxon>Acinetobacter calcoaceticus/baumannii complex</taxon>
    </lineage>
</organism>
<name>A0A2U9A2Y6_ACIBA</name>
<sequence>MYSYELILEQKMKTLFRRSLTTFLCVGSLFAGTQSWAAEAKQTSTVSTAVQADIKEQGKCQKPCDMKNDKTTQQDHSQHDHSKMSDMSQMDHSKMMNMDPSKMGNMDHSNMMNMDHSKMNMSNTSNK</sequence>
<feature type="signal peptide" evidence="2">
    <location>
        <begin position="1"/>
        <end position="37"/>
    </location>
</feature>
<proteinExistence type="predicted"/>
<keyword evidence="2" id="KW-0732">Signal</keyword>
<evidence type="ECO:0000256" key="2">
    <source>
        <dbReference type="SAM" id="SignalP"/>
    </source>
</evidence>
<accession>A0A2U9A2Y6</accession>
<geneLocation type="plasmid" evidence="3">
    <name>pS21-2</name>
</geneLocation>
<keyword evidence="3" id="KW-0614">Plasmid</keyword>
<feature type="region of interest" description="Disordered" evidence="1">
    <location>
        <begin position="59"/>
        <end position="109"/>
    </location>
</feature>
<evidence type="ECO:0000256" key="1">
    <source>
        <dbReference type="SAM" id="MobiDB-lite"/>
    </source>
</evidence>
<feature type="chain" id="PRO_5016027919" description="Copper resistance protein B" evidence="2">
    <location>
        <begin position="38"/>
        <end position="127"/>
    </location>
</feature>
<dbReference type="EMBL" id="MG954377">
    <property type="protein sequence ID" value="AWO68540.1"/>
    <property type="molecule type" value="Genomic_DNA"/>
</dbReference>
<feature type="compositionally biased region" description="Basic and acidic residues" evidence="1">
    <location>
        <begin position="59"/>
        <end position="94"/>
    </location>
</feature>
<evidence type="ECO:0000313" key="3">
    <source>
        <dbReference type="EMBL" id="AWO68540.1"/>
    </source>
</evidence>
<dbReference type="AlphaFoldDB" id="A0A2U9A2Y6"/>
<reference evidence="3" key="1">
    <citation type="submission" date="2018-02" db="EMBL/GenBank/DDBJ databases">
        <title>Compatibility and mobilisation of RepAci1 and RepAci2 plasmids carrying antibiotic resistance genes.</title>
        <authorList>
            <person name="Blackwell G.A."/>
            <person name="Hall R.M."/>
        </authorList>
    </citation>
    <scope>NUCLEOTIDE SEQUENCE</scope>
    <source>
        <strain evidence="3">SGH9601</strain>
        <plasmid evidence="3">pS21-2</plasmid>
    </source>
</reference>
<evidence type="ECO:0008006" key="4">
    <source>
        <dbReference type="Google" id="ProtNLM"/>
    </source>
</evidence>